<evidence type="ECO:0000313" key="3">
    <source>
        <dbReference type="Proteomes" id="UP000694892"/>
    </source>
</evidence>
<feature type="chain" id="PRO_5037355555" description="Secreted protein" evidence="1">
    <location>
        <begin position="32"/>
        <end position="72"/>
    </location>
</feature>
<evidence type="ECO:0000313" key="2">
    <source>
        <dbReference type="EMBL" id="OCT91694.1"/>
    </source>
</evidence>
<sequence>MQRSAPELLVTIFHHFILSLGLFADMKPSGACRFGNREVGDWLQLCMRKSALRPKDNTKCERWCLEALLFCI</sequence>
<accession>A0A974DGT8</accession>
<dbReference type="AlphaFoldDB" id="A0A974DGT8"/>
<evidence type="ECO:0000256" key="1">
    <source>
        <dbReference type="SAM" id="SignalP"/>
    </source>
</evidence>
<protein>
    <recommendedName>
        <fullName evidence="4">Secreted protein</fullName>
    </recommendedName>
</protein>
<dbReference type="Proteomes" id="UP000694892">
    <property type="component" value="Chromosome 2S"/>
</dbReference>
<evidence type="ECO:0008006" key="4">
    <source>
        <dbReference type="Google" id="ProtNLM"/>
    </source>
</evidence>
<reference evidence="3" key="1">
    <citation type="journal article" date="2016" name="Nature">
        <title>Genome evolution in the allotetraploid frog Xenopus laevis.</title>
        <authorList>
            <person name="Session A.M."/>
            <person name="Uno Y."/>
            <person name="Kwon T."/>
            <person name="Chapman J.A."/>
            <person name="Toyoda A."/>
            <person name="Takahashi S."/>
            <person name="Fukui A."/>
            <person name="Hikosaka A."/>
            <person name="Suzuki A."/>
            <person name="Kondo M."/>
            <person name="van Heeringen S.J."/>
            <person name="Quigley I."/>
            <person name="Heinz S."/>
            <person name="Ogino H."/>
            <person name="Ochi H."/>
            <person name="Hellsten U."/>
            <person name="Lyons J.B."/>
            <person name="Simakov O."/>
            <person name="Putnam N."/>
            <person name="Stites J."/>
            <person name="Kuroki Y."/>
            <person name="Tanaka T."/>
            <person name="Michiue T."/>
            <person name="Watanabe M."/>
            <person name="Bogdanovic O."/>
            <person name="Lister R."/>
            <person name="Georgiou G."/>
            <person name="Paranjpe S.S."/>
            <person name="van Kruijsbergen I."/>
            <person name="Shu S."/>
            <person name="Carlson J."/>
            <person name="Kinoshita T."/>
            <person name="Ohta Y."/>
            <person name="Mawaribuchi S."/>
            <person name="Jenkins J."/>
            <person name="Grimwood J."/>
            <person name="Schmutz J."/>
            <person name="Mitros T."/>
            <person name="Mozaffari S.V."/>
            <person name="Suzuki Y."/>
            <person name="Haramoto Y."/>
            <person name="Yamamoto T.S."/>
            <person name="Takagi C."/>
            <person name="Heald R."/>
            <person name="Miller K."/>
            <person name="Haudenschild C."/>
            <person name="Kitzman J."/>
            <person name="Nakayama T."/>
            <person name="Izutsu Y."/>
            <person name="Robert J."/>
            <person name="Fortriede J."/>
            <person name="Burns K."/>
            <person name="Lotay V."/>
            <person name="Karimi K."/>
            <person name="Yasuoka Y."/>
            <person name="Dichmann D.S."/>
            <person name="Flajnik M.F."/>
            <person name="Houston D.W."/>
            <person name="Shendure J."/>
            <person name="DuPasquier L."/>
            <person name="Vize P.D."/>
            <person name="Zorn A.M."/>
            <person name="Ito M."/>
            <person name="Marcotte E.M."/>
            <person name="Wallingford J.B."/>
            <person name="Ito Y."/>
            <person name="Asashima M."/>
            <person name="Ueno N."/>
            <person name="Matsuda Y."/>
            <person name="Veenstra G.J."/>
            <person name="Fujiyama A."/>
            <person name="Harland R.M."/>
            <person name="Taira M."/>
            <person name="Rokhsar D.S."/>
        </authorList>
    </citation>
    <scope>NUCLEOTIDE SEQUENCE [LARGE SCALE GENOMIC DNA]</scope>
    <source>
        <strain evidence="3">J</strain>
    </source>
</reference>
<dbReference type="EMBL" id="CM004469">
    <property type="protein sequence ID" value="OCT91694.1"/>
    <property type="molecule type" value="Genomic_DNA"/>
</dbReference>
<organism evidence="2 3">
    <name type="scientific">Xenopus laevis</name>
    <name type="common">African clawed frog</name>
    <dbReference type="NCBI Taxonomy" id="8355"/>
    <lineage>
        <taxon>Eukaryota</taxon>
        <taxon>Metazoa</taxon>
        <taxon>Chordata</taxon>
        <taxon>Craniata</taxon>
        <taxon>Vertebrata</taxon>
        <taxon>Euteleostomi</taxon>
        <taxon>Amphibia</taxon>
        <taxon>Batrachia</taxon>
        <taxon>Anura</taxon>
        <taxon>Pipoidea</taxon>
        <taxon>Pipidae</taxon>
        <taxon>Xenopodinae</taxon>
        <taxon>Xenopus</taxon>
        <taxon>Xenopus</taxon>
    </lineage>
</organism>
<keyword evidence="1" id="KW-0732">Signal</keyword>
<name>A0A974DGT8_XENLA</name>
<feature type="signal peptide" evidence="1">
    <location>
        <begin position="1"/>
        <end position="31"/>
    </location>
</feature>
<proteinExistence type="predicted"/>
<gene>
    <name evidence="2" type="ORF">XELAEV_18014754mg</name>
</gene>